<dbReference type="AlphaFoldDB" id="A0A7C4JLB1"/>
<dbReference type="GO" id="GO:0036220">
    <property type="term" value="F:ITP diphosphatase activity"/>
    <property type="evidence" value="ECO:0007669"/>
    <property type="project" value="UniProtKB-UniRule"/>
</dbReference>
<dbReference type="GO" id="GO:0046872">
    <property type="term" value="F:metal ion binding"/>
    <property type="evidence" value="ECO:0007669"/>
    <property type="project" value="UniProtKB-KW"/>
</dbReference>
<dbReference type="GO" id="GO:0036222">
    <property type="term" value="F:XTP diphosphatase activity"/>
    <property type="evidence" value="ECO:0007669"/>
    <property type="project" value="UniProtKB-UniRule"/>
</dbReference>
<comment type="catalytic activity">
    <reaction evidence="10">
        <text>ITP + H2O = IMP + diphosphate + H(+)</text>
        <dbReference type="Rhea" id="RHEA:29399"/>
        <dbReference type="ChEBI" id="CHEBI:15377"/>
        <dbReference type="ChEBI" id="CHEBI:15378"/>
        <dbReference type="ChEBI" id="CHEBI:33019"/>
        <dbReference type="ChEBI" id="CHEBI:58053"/>
        <dbReference type="ChEBI" id="CHEBI:61402"/>
        <dbReference type="EC" id="3.6.1.66"/>
    </reaction>
</comment>
<reference evidence="12" key="1">
    <citation type="journal article" date="2020" name="mSystems">
        <title>Genome- and Community-Level Interaction Insights into Carbon Utilization and Element Cycling Functions of Hydrothermarchaeota in Hydrothermal Sediment.</title>
        <authorList>
            <person name="Zhou Z."/>
            <person name="Liu Y."/>
            <person name="Xu W."/>
            <person name="Pan J."/>
            <person name="Luo Z.H."/>
            <person name="Li M."/>
        </authorList>
    </citation>
    <scope>NUCLEOTIDE SEQUENCE [LARGE SCALE GENOMIC DNA]</scope>
    <source>
        <strain evidence="12">SpSt-648</strain>
    </source>
</reference>
<accession>A0A7C4JLB1</accession>
<dbReference type="Pfam" id="PF01725">
    <property type="entry name" value="Ham1p_like"/>
    <property type="match status" value="1"/>
</dbReference>
<comment type="cofactor">
    <cofactor evidence="10">
        <name>Mg(2+)</name>
        <dbReference type="ChEBI" id="CHEBI:18420"/>
    </cofactor>
    <text evidence="10">Binds 1 Mg(2+) ion per subunit.</text>
</comment>
<feature type="binding site" evidence="10">
    <location>
        <position position="66"/>
    </location>
    <ligand>
        <name>Mg(2+)</name>
        <dbReference type="ChEBI" id="CHEBI:18420"/>
    </ligand>
</feature>
<keyword evidence="4 10" id="KW-0547">Nucleotide-binding</keyword>
<organism evidence="12">
    <name type="scientific">Staphylothermus marinus</name>
    <dbReference type="NCBI Taxonomy" id="2280"/>
    <lineage>
        <taxon>Archaea</taxon>
        <taxon>Thermoproteota</taxon>
        <taxon>Thermoprotei</taxon>
        <taxon>Desulfurococcales</taxon>
        <taxon>Desulfurococcaceae</taxon>
        <taxon>Staphylothermus</taxon>
    </lineage>
</organism>
<feature type="binding site" evidence="10">
    <location>
        <position position="37"/>
    </location>
    <ligand>
        <name>Mg(2+)</name>
        <dbReference type="ChEBI" id="CHEBI:18420"/>
    </ligand>
</feature>
<dbReference type="NCBIfam" id="NF011396">
    <property type="entry name" value="PRK14821.1"/>
    <property type="match status" value="1"/>
</dbReference>
<evidence type="ECO:0000313" key="12">
    <source>
        <dbReference type="EMBL" id="HGQ73880.1"/>
    </source>
</evidence>
<comment type="subunit">
    <text evidence="2 10">Homodimer.</text>
</comment>
<protein>
    <recommendedName>
        <fullName evidence="10">dITP/XTP pyrophosphatase</fullName>
        <ecNumber evidence="10">3.6.1.66</ecNumber>
    </recommendedName>
    <alternativeName>
        <fullName evidence="10">Non-canonical purine NTP pyrophosphatase</fullName>
    </alternativeName>
    <alternativeName>
        <fullName evidence="10">Non-standard purine NTP pyrophosphatase</fullName>
    </alternativeName>
    <alternativeName>
        <fullName evidence="10">Nucleoside-triphosphate diphosphatase</fullName>
    </alternativeName>
    <alternativeName>
        <fullName evidence="10">Nucleoside-triphosphate pyrophosphatase</fullName>
        <shortName evidence="10">NTPase</shortName>
    </alternativeName>
</protein>
<dbReference type="PANTHER" id="PTHR11067">
    <property type="entry name" value="INOSINE TRIPHOSPHATE PYROPHOSPHATASE/HAM1 PROTEIN"/>
    <property type="match status" value="1"/>
</dbReference>
<dbReference type="GO" id="GO:0009146">
    <property type="term" value="P:purine nucleoside triphosphate catabolic process"/>
    <property type="evidence" value="ECO:0007669"/>
    <property type="project" value="UniProtKB-UniRule"/>
</dbReference>
<evidence type="ECO:0000256" key="10">
    <source>
        <dbReference type="HAMAP-Rule" id="MF_01405"/>
    </source>
</evidence>
<evidence type="ECO:0000256" key="9">
    <source>
        <dbReference type="ARBA" id="ARBA00052017"/>
    </source>
</evidence>
<dbReference type="GO" id="GO:0017111">
    <property type="term" value="F:ribonucleoside triphosphate phosphatase activity"/>
    <property type="evidence" value="ECO:0007669"/>
    <property type="project" value="InterPro"/>
</dbReference>
<evidence type="ECO:0000256" key="3">
    <source>
        <dbReference type="ARBA" id="ARBA00022723"/>
    </source>
</evidence>
<dbReference type="HAMAP" id="MF_01405">
    <property type="entry name" value="Non_canon_purine_NTPase"/>
    <property type="match status" value="1"/>
</dbReference>
<keyword evidence="7 10" id="KW-0546">Nucleotide metabolism</keyword>
<dbReference type="EC" id="3.6.1.66" evidence="10"/>
<feature type="binding site" evidence="10">
    <location>
        <begin position="169"/>
        <end position="170"/>
    </location>
    <ligand>
        <name>substrate</name>
    </ligand>
</feature>
<feature type="binding site" evidence="10">
    <location>
        <begin position="141"/>
        <end position="144"/>
    </location>
    <ligand>
        <name>substrate</name>
    </ligand>
</feature>
<keyword evidence="5 10" id="KW-0378">Hydrolase</keyword>
<feature type="active site" description="Proton acceptor" evidence="10">
    <location>
        <position position="66"/>
    </location>
</feature>
<feature type="binding site" evidence="10">
    <location>
        <position position="67"/>
    </location>
    <ligand>
        <name>substrate</name>
    </ligand>
</feature>
<proteinExistence type="inferred from homology"/>
<comment type="catalytic activity">
    <reaction evidence="8 10">
        <text>dITP + H2O = dIMP + diphosphate + H(+)</text>
        <dbReference type="Rhea" id="RHEA:28342"/>
        <dbReference type="ChEBI" id="CHEBI:15377"/>
        <dbReference type="ChEBI" id="CHEBI:15378"/>
        <dbReference type="ChEBI" id="CHEBI:33019"/>
        <dbReference type="ChEBI" id="CHEBI:61194"/>
        <dbReference type="ChEBI" id="CHEBI:61382"/>
        <dbReference type="EC" id="3.6.1.66"/>
    </reaction>
</comment>
<evidence type="ECO:0000256" key="6">
    <source>
        <dbReference type="ARBA" id="ARBA00022842"/>
    </source>
</evidence>
<dbReference type="SUPFAM" id="SSF52972">
    <property type="entry name" value="ITPase-like"/>
    <property type="match status" value="1"/>
</dbReference>
<dbReference type="InterPro" id="IPR002637">
    <property type="entry name" value="RdgB/HAM1"/>
</dbReference>
<evidence type="ECO:0000256" key="8">
    <source>
        <dbReference type="ARBA" id="ARBA00051875"/>
    </source>
</evidence>
<comment type="similarity">
    <text evidence="1 10 11">Belongs to the HAM1 NTPase family.</text>
</comment>
<dbReference type="GO" id="GO:0000166">
    <property type="term" value="F:nucleotide binding"/>
    <property type="evidence" value="ECO:0007669"/>
    <property type="project" value="UniProtKB-KW"/>
</dbReference>
<dbReference type="Gene3D" id="3.90.950.10">
    <property type="match status" value="1"/>
</dbReference>
<feature type="binding site" evidence="10">
    <location>
        <begin position="8"/>
        <end position="13"/>
    </location>
    <ligand>
        <name>substrate</name>
    </ligand>
</feature>
<comment type="catalytic activity">
    <reaction evidence="9 10">
        <text>XTP + H2O = XMP + diphosphate + H(+)</text>
        <dbReference type="Rhea" id="RHEA:28610"/>
        <dbReference type="ChEBI" id="CHEBI:15377"/>
        <dbReference type="ChEBI" id="CHEBI:15378"/>
        <dbReference type="ChEBI" id="CHEBI:33019"/>
        <dbReference type="ChEBI" id="CHEBI:57464"/>
        <dbReference type="ChEBI" id="CHEBI:61314"/>
        <dbReference type="EC" id="3.6.1.66"/>
    </reaction>
</comment>
<feature type="binding site" evidence="10">
    <location>
        <position position="164"/>
    </location>
    <ligand>
        <name>substrate</name>
    </ligand>
</feature>
<dbReference type="CDD" id="cd00515">
    <property type="entry name" value="HAM1"/>
    <property type="match status" value="1"/>
</dbReference>
<dbReference type="InterPro" id="IPR029001">
    <property type="entry name" value="ITPase-like_fam"/>
</dbReference>
<keyword evidence="6 10" id="KW-0460">Magnesium</keyword>
<evidence type="ECO:0000256" key="5">
    <source>
        <dbReference type="ARBA" id="ARBA00022801"/>
    </source>
</evidence>
<dbReference type="PANTHER" id="PTHR11067:SF9">
    <property type="entry name" value="INOSINE TRIPHOSPHATE PYROPHOSPHATASE"/>
    <property type="match status" value="1"/>
</dbReference>
<comment type="caution">
    <text evidence="12">The sequence shown here is derived from an EMBL/GenBank/DDBJ whole genome shotgun (WGS) entry which is preliminary data.</text>
</comment>
<dbReference type="EMBL" id="DTBP01000015">
    <property type="protein sequence ID" value="HGQ73880.1"/>
    <property type="molecule type" value="Genomic_DNA"/>
</dbReference>
<evidence type="ECO:0000256" key="2">
    <source>
        <dbReference type="ARBA" id="ARBA00011738"/>
    </source>
</evidence>
<dbReference type="InterPro" id="IPR020922">
    <property type="entry name" value="dITP/XTP_pyrophosphatase"/>
</dbReference>
<dbReference type="GO" id="GO:0035870">
    <property type="term" value="F:dITP diphosphatase activity"/>
    <property type="evidence" value="ECO:0007669"/>
    <property type="project" value="UniProtKB-UniRule"/>
</dbReference>
<evidence type="ECO:0000256" key="7">
    <source>
        <dbReference type="ARBA" id="ARBA00023080"/>
    </source>
</evidence>
<sequence>MNEIVFVTRNEYKVREVEPIASKYGFKIVQTNLPKLEIQSEDLVKIAKTAALTSYASLNKPLFVEDAGLFIEALNGFPGPYSSYVYRTIGCKGILKLLENCNDRNACFKSVVVLIYEPFIVIEEGEVCGYISREPRGTGGFGFDPIFVPHGFSKTFAEMSIEEKNRFSHRGRAVDKAFKRLLSLLKENTSLR</sequence>
<evidence type="ECO:0000256" key="11">
    <source>
        <dbReference type="RuleBase" id="RU003781"/>
    </source>
</evidence>
<dbReference type="GO" id="GO:0009117">
    <property type="term" value="P:nucleotide metabolic process"/>
    <property type="evidence" value="ECO:0007669"/>
    <property type="project" value="UniProtKB-KW"/>
</dbReference>
<dbReference type="NCBIfam" id="TIGR00042">
    <property type="entry name" value="RdgB/HAM1 family non-canonical purine NTP pyrophosphatase"/>
    <property type="match status" value="1"/>
</dbReference>
<gene>
    <name evidence="12" type="ORF">ENU20_02240</name>
</gene>
<evidence type="ECO:0000256" key="1">
    <source>
        <dbReference type="ARBA" id="ARBA00008023"/>
    </source>
</evidence>
<name>A0A7C4JLB1_STAMA</name>
<dbReference type="FunFam" id="3.90.950.10:FF:000001">
    <property type="entry name" value="dITP/XTP pyrophosphatase"/>
    <property type="match status" value="1"/>
</dbReference>
<keyword evidence="3 10" id="KW-0479">Metal-binding</keyword>
<comment type="function">
    <text evidence="10">Pyrophosphatase that catalyzes the hydrolysis of nucleoside triphosphates to their monophosphate derivatives, with a high preference for the non-canonical purine nucleotides XTP (xanthosine triphosphate), dITP (deoxyinosine triphosphate) and ITP. Seems to function as a house-cleaning enzyme that removes non-canonical purine nucleotides from the nucleotide pool, thus preventing their incorporation into DNA/RNA and avoiding chromosomal lesions.</text>
</comment>
<evidence type="ECO:0000256" key="4">
    <source>
        <dbReference type="ARBA" id="ARBA00022741"/>
    </source>
</evidence>
<dbReference type="GO" id="GO:0005737">
    <property type="term" value="C:cytoplasm"/>
    <property type="evidence" value="ECO:0007669"/>
    <property type="project" value="TreeGrafter"/>
</dbReference>